<dbReference type="eggNOG" id="COG1397">
    <property type="taxonomic scope" value="Bacteria"/>
</dbReference>
<dbReference type="HOGENOM" id="CLU_993108_0_0_6"/>
<reference evidence="4 5" key="1">
    <citation type="journal article" date="2005" name="Nucleic Acids Res.">
        <title>Genomic blueprint of Hahella chejuensis, a marine microbe producing an algicidal agent.</title>
        <authorList>
            <person name="Jeong H."/>
            <person name="Yim J.H."/>
            <person name="Lee C."/>
            <person name="Choi S.-H."/>
            <person name="Park Y.K."/>
            <person name="Yoon S.H."/>
            <person name="Hur C.-G."/>
            <person name="Kang H.-Y."/>
            <person name="Kim D."/>
            <person name="Lee H.H."/>
            <person name="Park K.H."/>
            <person name="Park S.-H."/>
            <person name="Park H.-S."/>
            <person name="Lee H.K."/>
            <person name="Oh T.K."/>
            <person name="Kim J.F."/>
        </authorList>
    </citation>
    <scope>NUCLEOTIDE SEQUENCE [LARGE SCALE GENOMIC DNA]</scope>
    <source>
        <strain evidence="4 5">KCTC 2396</strain>
    </source>
</reference>
<evidence type="ECO:0000313" key="5">
    <source>
        <dbReference type="Proteomes" id="UP000000238"/>
    </source>
</evidence>
<feature type="binding site" evidence="3">
    <location>
        <position position="228"/>
    </location>
    <ligand>
        <name>Mg(2+)</name>
        <dbReference type="ChEBI" id="CHEBI:18420"/>
        <label>1</label>
    </ligand>
</feature>
<feature type="binding site" evidence="3">
    <location>
        <position position="49"/>
    </location>
    <ligand>
        <name>Mg(2+)</name>
        <dbReference type="ChEBI" id="CHEBI:18420"/>
        <label>1</label>
    </ligand>
</feature>
<feature type="binding site" evidence="3">
    <location>
        <position position="47"/>
    </location>
    <ligand>
        <name>Mg(2+)</name>
        <dbReference type="ChEBI" id="CHEBI:18420"/>
        <label>1</label>
    </ligand>
</feature>
<sequence>MLLELAIGDAYGAGFEYASNQIVRENNRGERYFQHPRHTSILPGQYTDDAQMAIAVAEVLVTESHWSEDILAGYFLNAFKRDQREGYAKGFYDFLCSVDTAEEFLARIRPDSEKSGAAMRASPIGVIADERQVIEYSALQAKVTHNTPLGVNAALAAALMTHYFIYDLGPKQDLGEYIASKVPGDWNSPWKGKVGALGVDSTRAAITAVITENDLKSILLKCIAYTGDTDTIATIALAAAACSKEVDKNLPQSLYGNLERGAYGYDYIETLDKKLMALVK</sequence>
<name>Q2SES9_HAHCH</name>
<evidence type="ECO:0000313" key="4">
    <source>
        <dbReference type="EMBL" id="ABC30845.1"/>
    </source>
</evidence>
<keyword evidence="3" id="KW-0460">Magnesium</keyword>
<proteinExistence type="inferred from homology"/>
<organism evidence="4 5">
    <name type="scientific">Hahella chejuensis (strain KCTC 2396)</name>
    <dbReference type="NCBI Taxonomy" id="349521"/>
    <lineage>
        <taxon>Bacteria</taxon>
        <taxon>Pseudomonadati</taxon>
        <taxon>Pseudomonadota</taxon>
        <taxon>Gammaproteobacteria</taxon>
        <taxon>Oceanospirillales</taxon>
        <taxon>Hahellaceae</taxon>
        <taxon>Hahella</taxon>
    </lineage>
</organism>
<dbReference type="PANTHER" id="PTHR16222:SF24">
    <property type="entry name" value="ADP-RIBOSYLHYDROLASE ARH3"/>
    <property type="match status" value="1"/>
</dbReference>
<comment type="cofactor">
    <cofactor evidence="3">
        <name>Mg(2+)</name>
        <dbReference type="ChEBI" id="CHEBI:18420"/>
    </cofactor>
    <text evidence="3">Binds 2 magnesium ions per subunit.</text>
</comment>
<dbReference type="PANTHER" id="PTHR16222">
    <property type="entry name" value="ADP-RIBOSYLGLYCOHYDROLASE"/>
    <property type="match status" value="1"/>
</dbReference>
<keyword evidence="2 4" id="KW-0378">Hydrolase</keyword>
<dbReference type="EMBL" id="CP000155">
    <property type="protein sequence ID" value="ABC30845.1"/>
    <property type="molecule type" value="Genomic_DNA"/>
</dbReference>
<comment type="similarity">
    <text evidence="1">Belongs to the ADP-ribosylglycohydrolase family.</text>
</comment>
<feature type="binding site" evidence="3">
    <location>
        <position position="231"/>
    </location>
    <ligand>
        <name>Mg(2+)</name>
        <dbReference type="ChEBI" id="CHEBI:18420"/>
        <label>1</label>
    </ligand>
</feature>
<keyword evidence="5" id="KW-1185">Reference proteome</keyword>
<evidence type="ECO:0000256" key="2">
    <source>
        <dbReference type="ARBA" id="ARBA00022801"/>
    </source>
</evidence>
<dbReference type="GO" id="GO:0016787">
    <property type="term" value="F:hydrolase activity"/>
    <property type="evidence" value="ECO:0007669"/>
    <property type="project" value="UniProtKB-KW"/>
</dbReference>
<dbReference type="InterPro" id="IPR050792">
    <property type="entry name" value="ADP-ribosylglycohydrolase"/>
</dbReference>
<dbReference type="Gene3D" id="1.10.4080.10">
    <property type="entry name" value="ADP-ribosylation/Crystallin J1"/>
    <property type="match status" value="1"/>
</dbReference>
<protein>
    <submittedName>
        <fullName evidence="4">ADP-ribosylglycohydrolase</fullName>
    </submittedName>
</protein>
<dbReference type="Pfam" id="PF03747">
    <property type="entry name" value="ADP_ribosyl_GH"/>
    <property type="match status" value="1"/>
</dbReference>
<dbReference type="STRING" id="349521.HCH_04135"/>
<feature type="binding site" evidence="3">
    <location>
        <position position="48"/>
    </location>
    <ligand>
        <name>Mg(2+)</name>
        <dbReference type="ChEBI" id="CHEBI:18420"/>
        <label>1</label>
    </ligand>
</feature>
<keyword evidence="3" id="KW-0479">Metal-binding</keyword>
<evidence type="ECO:0000256" key="1">
    <source>
        <dbReference type="ARBA" id="ARBA00010702"/>
    </source>
</evidence>
<dbReference type="KEGG" id="hch:HCH_04135"/>
<evidence type="ECO:0000256" key="3">
    <source>
        <dbReference type="PIRSR" id="PIRSR605502-1"/>
    </source>
</evidence>
<dbReference type="Proteomes" id="UP000000238">
    <property type="component" value="Chromosome"/>
</dbReference>
<accession>Q2SES9</accession>
<dbReference type="SUPFAM" id="SSF101478">
    <property type="entry name" value="ADP-ribosylglycohydrolase"/>
    <property type="match status" value="1"/>
</dbReference>
<dbReference type="AlphaFoldDB" id="Q2SES9"/>
<dbReference type="InterPro" id="IPR036705">
    <property type="entry name" value="Ribosyl_crysJ1_sf"/>
</dbReference>
<gene>
    <name evidence="4" type="ordered locus">HCH_04135</name>
</gene>
<feature type="binding site" evidence="3">
    <location>
        <position position="230"/>
    </location>
    <ligand>
        <name>Mg(2+)</name>
        <dbReference type="ChEBI" id="CHEBI:18420"/>
        <label>1</label>
    </ligand>
</feature>
<dbReference type="OrthoDB" id="9798107at2"/>
<dbReference type="InterPro" id="IPR005502">
    <property type="entry name" value="Ribosyl_crysJ1"/>
</dbReference>
<dbReference type="GO" id="GO:0046872">
    <property type="term" value="F:metal ion binding"/>
    <property type="evidence" value="ECO:0007669"/>
    <property type="project" value="UniProtKB-KW"/>
</dbReference>
<dbReference type="RefSeq" id="WP_011397912.1">
    <property type="nucleotide sequence ID" value="NC_007645.1"/>
</dbReference>